<name>A0A350HB30_UNCW3</name>
<dbReference type="AlphaFoldDB" id="A0A350HB30"/>
<dbReference type="EMBL" id="DMZY01000182">
    <property type="protein sequence ID" value="HAV92746.1"/>
    <property type="molecule type" value="Genomic_DNA"/>
</dbReference>
<evidence type="ECO:0000256" key="5">
    <source>
        <dbReference type="ARBA" id="ARBA00022801"/>
    </source>
</evidence>
<feature type="binding site" evidence="7">
    <location>
        <position position="111"/>
    </location>
    <ligand>
        <name>Zn(2+)</name>
        <dbReference type="ChEBI" id="CHEBI:29105"/>
        <note>catalytic</note>
    </ligand>
</feature>
<dbReference type="InterPro" id="IPR002036">
    <property type="entry name" value="YbeY"/>
</dbReference>
<feature type="binding site" evidence="7">
    <location>
        <position position="121"/>
    </location>
    <ligand>
        <name>Zn(2+)</name>
        <dbReference type="ChEBI" id="CHEBI:29105"/>
        <note>catalytic</note>
    </ligand>
</feature>
<comment type="function">
    <text evidence="7">Single strand-specific metallo-endoribonuclease involved in late-stage 70S ribosome quality control and in maturation of the 3' terminus of the 16S rRNA.</text>
</comment>
<comment type="subcellular location">
    <subcellularLocation>
        <location evidence="7">Cytoplasm</location>
    </subcellularLocation>
</comment>
<evidence type="ECO:0000256" key="2">
    <source>
        <dbReference type="ARBA" id="ARBA00022722"/>
    </source>
</evidence>
<evidence type="ECO:0000256" key="1">
    <source>
        <dbReference type="ARBA" id="ARBA00010875"/>
    </source>
</evidence>
<reference evidence="8 9" key="1">
    <citation type="journal article" date="2018" name="Nat. Biotechnol.">
        <title>A standardized bacterial taxonomy based on genome phylogeny substantially revises the tree of life.</title>
        <authorList>
            <person name="Parks D.H."/>
            <person name="Chuvochina M."/>
            <person name="Waite D.W."/>
            <person name="Rinke C."/>
            <person name="Skarshewski A."/>
            <person name="Chaumeil P.A."/>
            <person name="Hugenholtz P."/>
        </authorList>
    </citation>
    <scope>NUCLEOTIDE SEQUENCE [LARGE SCALE GENOMIC DNA]</scope>
    <source>
        <strain evidence="8">UBA9956</strain>
    </source>
</reference>
<dbReference type="PANTHER" id="PTHR46986">
    <property type="entry name" value="ENDORIBONUCLEASE YBEY, CHLOROPLASTIC"/>
    <property type="match status" value="1"/>
</dbReference>
<keyword evidence="2 7" id="KW-0540">Nuclease</keyword>
<keyword evidence="7" id="KW-0698">rRNA processing</keyword>
<dbReference type="NCBIfam" id="TIGR00043">
    <property type="entry name" value="rRNA maturation RNase YbeY"/>
    <property type="match status" value="1"/>
</dbReference>
<evidence type="ECO:0000256" key="7">
    <source>
        <dbReference type="HAMAP-Rule" id="MF_00009"/>
    </source>
</evidence>
<comment type="caution">
    <text evidence="8">The sequence shown here is derived from an EMBL/GenBank/DDBJ whole genome shotgun (WGS) entry which is preliminary data.</text>
</comment>
<dbReference type="HAMAP" id="MF_00009">
    <property type="entry name" value="Endoribonucl_YbeY"/>
    <property type="match status" value="1"/>
</dbReference>
<gene>
    <name evidence="7 8" type="primary">ybeY</name>
    <name evidence="8" type="ORF">DCW38_06155</name>
</gene>
<dbReference type="GO" id="GO:0005737">
    <property type="term" value="C:cytoplasm"/>
    <property type="evidence" value="ECO:0007669"/>
    <property type="project" value="UniProtKB-SubCell"/>
</dbReference>
<dbReference type="SUPFAM" id="SSF55486">
    <property type="entry name" value="Metalloproteases ('zincins'), catalytic domain"/>
    <property type="match status" value="1"/>
</dbReference>
<dbReference type="GO" id="GO:0004521">
    <property type="term" value="F:RNA endonuclease activity"/>
    <property type="evidence" value="ECO:0007669"/>
    <property type="project" value="UniProtKB-UniRule"/>
</dbReference>
<protein>
    <recommendedName>
        <fullName evidence="7">Endoribonuclease YbeY</fullName>
        <ecNumber evidence="7">3.1.-.-</ecNumber>
    </recommendedName>
</protein>
<keyword evidence="5 7" id="KW-0378">Hydrolase</keyword>
<feature type="binding site" evidence="7">
    <location>
        <position position="115"/>
    </location>
    <ligand>
        <name>Zn(2+)</name>
        <dbReference type="ChEBI" id="CHEBI:29105"/>
        <note>catalytic</note>
    </ligand>
</feature>
<evidence type="ECO:0000256" key="4">
    <source>
        <dbReference type="ARBA" id="ARBA00022759"/>
    </source>
</evidence>
<dbReference type="GO" id="GO:0006364">
    <property type="term" value="P:rRNA processing"/>
    <property type="evidence" value="ECO:0007669"/>
    <property type="project" value="UniProtKB-UniRule"/>
</dbReference>
<evidence type="ECO:0000313" key="9">
    <source>
        <dbReference type="Proteomes" id="UP000264062"/>
    </source>
</evidence>
<keyword evidence="7" id="KW-0963">Cytoplasm</keyword>
<comment type="cofactor">
    <cofactor evidence="7">
        <name>Zn(2+)</name>
        <dbReference type="ChEBI" id="CHEBI:29105"/>
    </cofactor>
    <text evidence="7">Binds 1 zinc ion.</text>
</comment>
<dbReference type="GO" id="GO:0008270">
    <property type="term" value="F:zinc ion binding"/>
    <property type="evidence" value="ECO:0007669"/>
    <property type="project" value="UniProtKB-UniRule"/>
</dbReference>
<keyword evidence="4 7" id="KW-0255">Endonuclease</keyword>
<dbReference type="Pfam" id="PF02130">
    <property type="entry name" value="YbeY"/>
    <property type="match status" value="1"/>
</dbReference>
<sequence length="144" mass="16757">MAILAKNKIKIFKKPKSLPFKNSEIIDWFNDILLINSIAGVQLNIIFVTLPEIQNMNRKFRKKDKPTDVITFSMVEGKFTQYSYDMLGDIYVCPDFIKAKDSKSVLRRLIHGLLHLLGNDHKGESDLKKFIILEEKYLKLIKLD</sequence>
<dbReference type="PANTHER" id="PTHR46986:SF1">
    <property type="entry name" value="ENDORIBONUCLEASE YBEY, CHLOROPLASTIC"/>
    <property type="match status" value="1"/>
</dbReference>
<keyword evidence="7" id="KW-0690">Ribosome biogenesis</keyword>
<dbReference type="EC" id="3.1.-.-" evidence="7"/>
<evidence type="ECO:0000256" key="3">
    <source>
        <dbReference type="ARBA" id="ARBA00022723"/>
    </source>
</evidence>
<dbReference type="GO" id="GO:0004222">
    <property type="term" value="F:metalloendopeptidase activity"/>
    <property type="evidence" value="ECO:0007669"/>
    <property type="project" value="InterPro"/>
</dbReference>
<evidence type="ECO:0000256" key="6">
    <source>
        <dbReference type="ARBA" id="ARBA00022833"/>
    </source>
</evidence>
<dbReference type="Gene3D" id="3.40.390.30">
    <property type="entry name" value="Metalloproteases ('zincins'), catalytic domain"/>
    <property type="match status" value="1"/>
</dbReference>
<keyword evidence="3 7" id="KW-0479">Metal-binding</keyword>
<keyword evidence="6 7" id="KW-0862">Zinc</keyword>
<evidence type="ECO:0000313" key="8">
    <source>
        <dbReference type="EMBL" id="HAV92746.1"/>
    </source>
</evidence>
<dbReference type="Proteomes" id="UP000264062">
    <property type="component" value="Unassembled WGS sequence"/>
</dbReference>
<dbReference type="InterPro" id="IPR023091">
    <property type="entry name" value="MetalPrtase_cat_dom_sf_prd"/>
</dbReference>
<proteinExistence type="inferred from homology"/>
<organism evidence="8 9">
    <name type="scientific">candidate division WOR-3 bacterium</name>
    <dbReference type="NCBI Taxonomy" id="2052148"/>
    <lineage>
        <taxon>Bacteria</taxon>
        <taxon>Bacteria division WOR-3</taxon>
    </lineage>
</organism>
<accession>A0A350HB30</accession>
<comment type="similarity">
    <text evidence="1 7">Belongs to the endoribonuclease YbeY family.</text>
</comment>